<evidence type="ECO:0000313" key="3">
    <source>
        <dbReference type="Proteomes" id="UP000709437"/>
    </source>
</evidence>
<organism evidence="2 3">
    <name type="scientific">Curtobacterium flaccumfaciens pv. flaccumfaciens</name>
    <dbReference type="NCBI Taxonomy" id="138532"/>
    <lineage>
        <taxon>Bacteria</taxon>
        <taxon>Bacillati</taxon>
        <taxon>Actinomycetota</taxon>
        <taxon>Actinomycetes</taxon>
        <taxon>Micrococcales</taxon>
        <taxon>Microbacteriaceae</taxon>
        <taxon>Curtobacterium</taxon>
    </lineage>
</organism>
<comment type="caution">
    <text evidence="2">The sequence shown here is derived from an EMBL/GenBank/DDBJ whole genome shotgun (WGS) entry which is preliminary data.</text>
</comment>
<dbReference type="InterPro" id="IPR054186">
    <property type="entry name" value="DUF6891"/>
</dbReference>
<protein>
    <recommendedName>
        <fullName evidence="1">DUF6891 domain-containing protein</fullName>
    </recommendedName>
</protein>
<feature type="domain" description="DUF6891" evidence="1">
    <location>
        <begin position="31"/>
        <end position="241"/>
    </location>
</feature>
<sequence length="324" mass="37323">MGIFDKWRRRKPDDSIDQTDYDILDEVEPDEQMIDETVTEQMLPGFRRFDDVVETVVEWYEDDVPDVDELRRTVLARTRLIWDARRQEEATWDWRSSQYDRLQFAFAELARDGFVTGMNLGVDQSDGFLEARDRRTPDQTAPDGQREWAYVFFHEQDTDGLALERCVLRLAYGSFRPAPDIDPDLVAKSMLSTRGEAAVNERSQLTAGERVASVLSDRGLDIDWDGTPSKRIGVVIDHWRKPLPFTDLDEARAVVADERLRVLWPGERGTADATALDEEGDRWHVWATDEKAGAWSDGSWHDDVGDALDRFISTARSTQRRPLR</sequence>
<evidence type="ECO:0000259" key="1">
    <source>
        <dbReference type="Pfam" id="PF21831"/>
    </source>
</evidence>
<proteinExistence type="predicted"/>
<dbReference type="EMBL" id="JAHEWX010000002">
    <property type="protein sequence ID" value="MBT1540556.1"/>
    <property type="molecule type" value="Genomic_DNA"/>
</dbReference>
<accession>A0A9Q2W2W0</accession>
<evidence type="ECO:0000313" key="2">
    <source>
        <dbReference type="EMBL" id="MBT1540556.1"/>
    </source>
</evidence>
<name>A0A9Q2W2W0_9MICO</name>
<dbReference type="Pfam" id="PF21831">
    <property type="entry name" value="DUF6891"/>
    <property type="match status" value="1"/>
</dbReference>
<dbReference type="Proteomes" id="UP000709437">
    <property type="component" value="Unassembled WGS sequence"/>
</dbReference>
<reference evidence="2" key="1">
    <citation type="submission" date="2021-05" db="EMBL/GenBank/DDBJ databases">
        <title>Whole genome sequence of Curtobacterium flaccumfaciens pv. flaccumfaciens strain CFBP 3417.</title>
        <authorList>
            <person name="Osdaghi E."/>
            <person name="Taghouti G."/>
            <person name="Portier P."/>
            <person name="Fazliarab A."/>
            <person name="Taghavi S.M."/>
            <person name="Briand M."/>
            <person name="Le-Saux M."/>
            <person name="Jacques M.-A."/>
        </authorList>
    </citation>
    <scope>NUCLEOTIDE SEQUENCE</scope>
    <source>
        <strain evidence="2">CFBP 3417</strain>
    </source>
</reference>
<gene>
    <name evidence="2" type="ORF">KK103_02175</name>
</gene>
<dbReference type="RefSeq" id="WP_214562085.1">
    <property type="nucleotide sequence ID" value="NZ_JAHEWX010000002.1"/>
</dbReference>
<dbReference type="AlphaFoldDB" id="A0A9Q2W2W0"/>